<protein>
    <submittedName>
        <fullName evidence="1">Uncharacterized protein</fullName>
    </submittedName>
</protein>
<name>A0ABV0F0E3_9ENTE</name>
<keyword evidence="2" id="KW-1185">Reference proteome</keyword>
<evidence type="ECO:0000313" key="2">
    <source>
        <dbReference type="Proteomes" id="UP001429357"/>
    </source>
</evidence>
<gene>
    <name evidence="1" type="ORF">BAU18_001114</name>
</gene>
<accession>A0ABV0F0E3</accession>
<sequence>MFKEVLRTEIVKNSVLFGGLRLFQKDSWRCTKKRKELNKLSRQLQNMMQLHMETDRLVVGVPMANYEIILMELDSQDPGEYFHQVVKIVESNEGHFVKVAKIAA</sequence>
<proteinExistence type="predicted"/>
<comment type="caution">
    <text evidence="1">The sequence shown here is derived from an EMBL/GenBank/DDBJ whole genome shotgun (WGS) entry which is preliminary data.</text>
</comment>
<organism evidence="1 2">
    <name type="scientific">Enterococcus diestrammenae</name>
    <dbReference type="NCBI Taxonomy" id="1155073"/>
    <lineage>
        <taxon>Bacteria</taxon>
        <taxon>Bacillati</taxon>
        <taxon>Bacillota</taxon>
        <taxon>Bacilli</taxon>
        <taxon>Lactobacillales</taxon>
        <taxon>Enterococcaceae</taxon>
        <taxon>Enterococcus</taxon>
    </lineage>
</organism>
<evidence type="ECO:0000313" key="1">
    <source>
        <dbReference type="EMBL" id="MEO1781529.1"/>
    </source>
</evidence>
<dbReference type="Proteomes" id="UP001429357">
    <property type="component" value="Unassembled WGS sequence"/>
</dbReference>
<dbReference type="EMBL" id="MAEI02000001">
    <property type="protein sequence ID" value="MEO1781529.1"/>
    <property type="molecule type" value="Genomic_DNA"/>
</dbReference>
<reference evidence="1" key="1">
    <citation type="submission" date="2016-06" db="EMBL/GenBank/DDBJ databases">
        <authorList>
            <person name="Van Tyne D."/>
        </authorList>
    </citation>
    <scope>NUCLEOTIDE SEQUENCE</scope>
    <source>
        <strain evidence="1">JM9A</strain>
    </source>
</reference>
<reference evidence="1" key="2">
    <citation type="submission" date="2024-02" db="EMBL/GenBank/DDBJ databases">
        <title>The Genome Sequence of Enterococcus diestrammenae JM9A.</title>
        <authorList>
            <person name="Earl A."/>
            <person name="Manson A."/>
            <person name="Gilmore M."/>
            <person name="Sanders J."/>
            <person name="Shea T."/>
            <person name="Howe W."/>
            <person name="Livny J."/>
            <person name="Cuomo C."/>
            <person name="Neafsey D."/>
            <person name="Birren B."/>
        </authorList>
    </citation>
    <scope>NUCLEOTIDE SEQUENCE</scope>
    <source>
        <strain evidence="1">JM9A</strain>
    </source>
</reference>
<dbReference type="RefSeq" id="WP_161870094.1">
    <property type="nucleotide sequence ID" value="NZ_JAQFAM010000002.1"/>
</dbReference>